<dbReference type="Gene3D" id="3.40.50.150">
    <property type="entry name" value="Vaccinia Virus protein VP39"/>
    <property type="match status" value="1"/>
</dbReference>
<evidence type="ECO:0000313" key="6">
    <source>
        <dbReference type="Proteomes" id="UP001652623"/>
    </source>
</evidence>
<dbReference type="RefSeq" id="XP_060669669.1">
    <property type="nucleotide sequence ID" value="XM_060813686.1"/>
</dbReference>
<dbReference type="GeneID" id="132800307"/>
<gene>
    <name evidence="7" type="primary">LOC132800307</name>
</gene>
<reference evidence="7" key="1">
    <citation type="submission" date="2025-08" db="UniProtKB">
        <authorList>
            <consortium name="RefSeq"/>
        </authorList>
    </citation>
    <scope>IDENTIFICATION</scope>
    <source>
        <tissue evidence="7">Seedling</tissue>
    </source>
</reference>
<evidence type="ECO:0000256" key="1">
    <source>
        <dbReference type="ARBA" id="ARBA00022603"/>
    </source>
</evidence>
<keyword evidence="4" id="KW-0460">Magnesium</keyword>
<keyword evidence="3" id="KW-0479">Metal-binding</keyword>
<keyword evidence="2" id="KW-0808">Transferase</keyword>
<dbReference type="InterPro" id="IPR029063">
    <property type="entry name" value="SAM-dependent_MTases_sf"/>
</dbReference>
<dbReference type="Proteomes" id="UP001652623">
    <property type="component" value="Chromosome 12"/>
</dbReference>
<dbReference type="InterPro" id="IPR042086">
    <property type="entry name" value="MeTrfase_capping"/>
</dbReference>
<dbReference type="PANTHER" id="PTHR31009">
    <property type="entry name" value="S-ADENOSYL-L-METHIONINE:CARBOXYL METHYLTRANSFERASE FAMILY PROTEIN"/>
    <property type="match status" value="1"/>
</dbReference>
<protein>
    <submittedName>
        <fullName evidence="7">Loganic acid O-methyltransferase-like</fullName>
    </submittedName>
</protein>
<evidence type="ECO:0000256" key="4">
    <source>
        <dbReference type="ARBA" id="ARBA00022842"/>
    </source>
</evidence>
<keyword evidence="1" id="KW-0489">Methyltransferase</keyword>
<feature type="region of interest" description="Disordered" evidence="5">
    <location>
        <begin position="1"/>
        <end position="20"/>
    </location>
</feature>
<evidence type="ECO:0000256" key="3">
    <source>
        <dbReference type="ARBA" id="ARBA00022723"/>
    </source>
</evidence>
<dbReference type="InterPro" id="IPR005299">
    <property type="entry name" value="MeTrfase_7"/>
</dbReference>
<organism evidence="6 7">
    <name type="scientific">Ziziphus jujuba</name>
    <name type="common">Chinese jujube</name>
    <name type="synonym">Ziziphus sativa</name>
    <dbReference type="NCBI Taxonomy" id="326968"/>
    <lineage>
        <taxon>Eukaryota</taxon>
        <taxon>Viridiplantae</taxon>
        <taxon>Streptophyta</taxon>
        <taxon>Embryophyta</taxon>
        <taxon>Tracheophyta</taxon>
        <taxon>Spermatophyta</taxon>
        <taxon>Magnoliopsida</taxon>
        <taxon>eudicotyledons</taxon>
        <taxon>Gunneridae</taxon>
        <taxon>Pentapetalae</taxon>
        <taxon>rosids</taxon>
        <taxon>fabids</taxon>
        <taxon>Rosales</taxon>
        <taxon>Rhamnaceae</taxon>
        <taxon>Paliureae</taxon>
        <taxon>Ziziphus</taxon>
    </lineage>
</organism>
<evidence type="ECO:0000313" key="7">
    <source>
        <dbReference type="RefSeq" id="XP_060669669.1"/>
    </source>
</evidence>
<dbReference type="Gene3D" id="1.10.1200.270">
    <property type="entry name" value="Methyltransferase, alpha-helical capping domain"/>
    <property type="match status" value="1"/>
</dbReference>
<keyword evidence="6" id="KW-1185">Reference proteome</keyword>
<feature type="compositionally biased region" description="Polar residues" evidence="5">
    <location>
        <begin position="1"/>
        <end position="16"/>
    </location>
</feature>
<evidence type="ECO:0000256" key="5">
    <source>
        <dbReference type="SAM" id="MobiDB-lite"/>
    </source>
</evidence>
<evidence type="ECO:0000256" key="2">
    <source>
        <dbReference type="ARBA" id="ARBA00022679"/>
    </source>
</evidence>
<dbReference type="Pfam" id="PF03492">
    <property type="entry name" value="Methyltransf_7"/>
    <property type="match status" value="1"/>
</dbReference>
<name>A0ABM3ZYW8_ZIZJJ</name>
<proteinExistence type="predicted"/>
<dbReference type="SUPFAM" id="SSF53335">
    <property type="entry name" value="S-adenosyl-L-methionine-dependent methyltransferases"/>
    <property type="match status" value="1"/>
</dbReference>
<sequence>MEVQSNSLFSHQSQAASGGKSIPENDAYLKKVVIAAEEKLKEEIAKNFDITKLFNSSKSIRIADVGCSNGSTTVLAVENIIDAIKSKYKSQGLVEDQTPEFEVFFNDLESNDFNTLFTFLPPNREYFAAALPGSFYKPLLPKQSIHIVHSSSSLNWLSEIPKEVRDPNSPAFNKGKIHYVNAHKEVMEAYAAQYDKDWNTFLCARAQDVVVGGLMALSVPAVSDVKLSLDTHTGRNFLILESCLTDMTKLGVISEEQLDSFNLGLYHSSPEELIEIIERNGMFSIESMGKIVDGFNAKAIPVEKRALVLKGGMGGIFKRHFRNDELIDEVFDRFAKKVTDSPLNLQCTDHKMVIFLLLKRKP</sequence>
<accession>A0ABM3ZYW8</accession>